<dbReference type="InterPro" id="IPR009056">
    <property type="entry name" value="Cyt_c-like_dom"/>
</dbReference>
<accession>A0A7W6CL14</accession>
<evidence type="ECO:0000313" key="8">
    <source>
        <dbReference type="Proteomes" id="UP000548867"/>
    </source>
</evidence>
<dbReference type="InterPro" id="IPR036909">
    <property type="entry name" value="Cyt_c-like_dom_sf"/>
</dbReference>
<gene>
    <name evidence="7" type="ORF">GGR38_003549</name>
</gene>
<feature type="domain" description="Cytochrome c" evidence="6">
    <location>
        <begin position="31"/>
        <end position="109"/>
    </location>
</feature>
<keyword evidence="8" id="KW-1185">Reference proteome</keyword>
<proteinExistence type="predicted"/>
<dbReference type="Proteomes" id="UP000548867">
    <property type="component" value="Unassembled WGS sequence"/>
</dbReference>
<evidence type="ECO:0000256" key="1">
    <source>
        <dbReference type="ARBA" id="ARBA00022617"/>
    </source>
</evidence>
<dbReference type="RefSeq" id="WP_183627447.1">
    <property type="nucleotide sequence ID" value="NZ_JACIDX010000014.1"/>
</dbReference>
<dbReference type="GO" id="GO:0009055">
    <property type="term" value="F:electron transfer activity"/>
    <property type="evidence" value="ECO:0007669"/>
    <property type="project" value="InterPro"/>
</dbReference>
<evidence type="ECO:0000256" key="5">
    <source>
        <dbReference type="SAM" id="SignalP"/>
    </source>
</evidence>
<sequence>MAGLKWVLAGALTLAAVPVNAGTANGVYTEAQAAEGAAVFAERCAMCHGKQAEGTWEVPALKGKFMANWGRETVAALSDYLARAMPQFAPGTLEPKDNGRLVAYLLKINGHPAGAKPLPEDHAALTAIRIDPLAAAAVK</sequence>
<evidence type="ECO:0000256" key="2">
    <source>
        <dbReference type="ARBA" id="ARBA00022723"/>
    </source>
</evidence>
<evidence type="ECO:0000256" key="3">
    <source>
        <dbReference type="ARBA" id="ARBA00023004"/>
    </source>
</evidence>
<dbReference type="GO" id="GO:0046872">
    <property type="term" value="F:metal ion binding"/>
    <property type="evidence" value="ECO:0007669"/>
    <property type="project" value="UniProtKB-KW"/>
</dbReference>
<protein>
    <submittedName>
        <fullName evidence="7">Mono/diheme cytochrome c family protein</fullName>
    </submittedName>
</protein>
<feature type="signal peptide" evidence="5">
    <location>
        <begin position="1"/>
        <end position="21"/>
    </location>
</feature>
<evidence type="ECO:0000259" key="6">
    <source>
        <dbReference type="PROSITE" id="PS51007"/>
    </source>
</evidence>
<dbReference type="Pfam" id="PF13442">
    <property type="entry name" value="Cytochrome_CBB3"/>
    <property type="match status" value="1"/>
</dbReference>
<keyword evidence="1 4" id="KW-0349">Heme</keyword>
<keyword evidence="3 4" id="KW-0408">Iron</keyword>
<dbReference type="SUPFAM" id="SSF46626">
    <property type="entry name" value="Cytochrome c"/>
    <property type="match status" value="1"/>
</dbReference>
<dbReference type="Gene3D" id="1.10.760.10">
    <property type="entry name" value="Cytochrome c-like domain"/>
    <property type="match status" value="1"/>
</dbReference>
<dbReference type="PROSITE" id="PS51007">
    <property type="entry name" value="CYTC"/>
    <property type="match status" value="1"/>
</dbReference>
<evidence type="ECO:0000256" key="4">
    <source>
        <dbReference type="PROSITE-ProRule" id="PRU00433"/>
    </source>
</evidence>
<comment type="caution">
    <text evidence="7">The sequence shown here is derived from an EMBL/GenBank/DDBJ whole genome shotgun (WGS) entry which is preliminary data.</text>
</comment>
<dbReference type="GO" id="GO:0020037">
    <property type="term" value="F:heme binding"/>
    <property type="evidence" value="ECO:0007669"/>
    <property type="project" value="InterPro"/>
</dbReference>
<evidence type="ECO:0000313" key="7">
    <source>
        <dbReference type="EMBL" id="MBB3956584.1"/>
    </source>
</evidence>
<keyword evidence="2 4" id="KW-0479">Metal-binding</keyword>
<organism evidence="7 8">
    <name type="scientific">Novosphingobium sediminicola</name>
    <dbReference type="NCBI Taxonomy" id="563162"/>
    <lineage>
        <taxon>Bacteria</taxon>
        <taxon>Pseudomonadati</taxon>
        <taxon>Pseudomonadota</taxon>
        <taxon>Alphaproteobacteria</taxon>
        <taxon>Sphingomonadales</taxon>
        <taxon>Sphingomonadaceae</taxon>
        <taxon>Novosphingobium</taxon>
    </lineage>
</organism>
<dbReference type="AlphaFoldDB" id="A0A7W6CL14"/>
<keyword evidence="5" id="KW-0732">Signal</keyword>
<reference evidence="7 8" key="1">
    <citation type="submission" date="2020-08" db="EMBL/GenBank/DDBJ databases">
        <title>Genomic Encyclopedia of Type Strains, Phase IV (KMG-IV): sequencing the most valuable type-strain genomes for metagenomic binning, comparative biology and taxonomic classification.</title>
        <authorList>
            <person name="Goeker M."/>
        </authorList>
    </citation>
    <scope>NUCLEOTIDE SEQUENCE [LARGE SCALE GENOMIC DNA]</scope>
    <source>
        <strain evidence="7 8">DSM 27057</strain>
    </source>
</reference>
<name>A0A7W6CL14_9SPHN</name>
<dbReference type="EMBL" id="JACIDX010000014">
    <property type="protein sequence ID" value="MBB3956584.1"/>
    <property type="molecule type" value="Genomic_DNA"/>
</dbReference>
<feature type="chain" id="PRO_5031149980" evidence="5">
    <location>
        <begin position="22"/>
        <end position="139"/>
    </location>
</feature>